<dbReference type="AlphaFoldDB" id="A0A916JYG4"/>
<organism evidence="1 2">
    <name type="scientific">Paenibacillus solanacearum</name>
    <dbReference type="NCBI Taxonomy" id="2048548"/>
    <lineage>
        <taxon>Bacteria</taxon>
        <taxon>Bacillati</taxon>
        <taxon>Bacillota</taxon>
        <taxon>Bacilli</taxon>
        <taxon>Bacillales</taxon>
        <taxon>Paenibacillaceae</taxon>
        <taxon>Paenibacillus</taxon>
    </lineage>
</organism>
<comment type="caution">
    <text evidence="1">The sequence shown here is derived from an EMBL/GenBank/DDBJ whole genome shotgun (WGS) entry which is preliminary data.</text>
</comment>
<reference evidence="1" key="1">
    <citation type="submission" date="2021-06" db="EMBL/GenBank/DDBJ databases">
        <authorList>
            <person name="Criscuolo A."/>
        </authorList>
    </citation>
    <scope>NUCLEOTIDE SEQUENCE</scope>
    <source>
        <strain evidence="1">CIP111600</strain>
    </source>
</reference>
<name>A0A916JYG4_9BACL</name>
<protein>
    <recommendedName>
        <fullName evidence="3">Flagellar protein</fullName>
    </recommendedName>
</protein>
<sequence length="150" mass="17397">MIVKDLSRREEVPNMTMLKVSNCPQCGKVYQNNLRNLCQECIRSYDGKLNACLDFLKYNRKATTQQLAGATGVPPQEVYAFIRENRLPLTGYPNLTYPCNSCSAPIRQHQLCVDCRVRIVSEINKMKEREVSLRELERGVGFQIRERLRR</sequence>
<dbReference type="Proteomes" id="UP000693672">
    <property type="component" value="Unassembled WGS sequence"/>
</dbReference>
<evidence type="ECO:0008006" key="3">
    <source>
        <dbReference type="Google" id="ProtNLM"/>
    </source>
</evidence>
<evidence type="ECO:0000313" key="2">
    <source>
        <dbReference type="Proteomes" id="UP000693672"/>
    </source>
</evidence>
<keyword evidence="2" id="KW-1185">Reference proteome</keyword>
<dbReference type="EMBL" id="CAJVAS010000004">
    <property type="protein sequence ID" value="CAG7612127.1"/>
    <property type="molecule type" value="Genomic_DNA"/>
</dbReference>
<gene>
    <name evidence="1" type="ORF">PAESOLCIP111_01486</name>
</gene>
<evidence type="ECO:0000313" key="1">
    <source>
        <dbReference type="EMBL" id="CAG7612127.1"/>
    </source>
</evidence>
<accession>A0A916JYG4</accession>
<proteinExistence type="predicted"/>